<sequence>MIFFCKLFLSFLKPKSPSRRIKEAHVAPEPQVADPCVKLFEWSNISPGTCCRRLRSAEVPSGRGPAGACCRSKGLCRGWDRPERRTEEQSGRVVAMGPQPRVHPSGVRTWVEEHEPEEGPADAWPAELSGGSTCVTSTAWSSRAGGHGCEPAFLMFEVMAALSAFPAATADNT</sequence>
<organism evidence="3 4">
    <name type="scientific">Oryzias latipes</name>
    <name type="common">Japanese rice fish</name>
    <name type="synonym">Japanese killifish</name>
    <dbReference type="NCBI Taxonomy" id="8090"/>
    <lineage>
        <taxon>Eukaryota</taxon>
        <taxon>Metazoa</taxon>
        <taxon>Chordata</taxon>
        <taxon>Craniata</taxon>
        <taxon>Vertebrata</taxon>
        <taxon>Euteleostomi</taxon>
        <taxon>Actinopterygii</taxon>
        <taxon>Neopterygii</taxon>
        <taxon>Teleostei</taxon>
        <taxon>Neoteleostei</taxon>
        <taxon>Acanthomorphata</taxon>
        <taxon>Ovalentaria</taxon>
        <taxon>Atherinomorphae</taxon>
        <taxon>Beloniformes</taxon>
        <taxon>Adrianichthyidae</taxon>
        <taxon>Oryziinae</taxon>
        <taxon>Oryzias</taxon>
    </lineage>
</organism>
<feature type="domain" description="SCAN box" evidence="2">
    <location>
        <begin position="52"/>
        <end position="119"/>
    </location>
</feature>
<dbReference type="Gene3D" id="1.10.4020.10">
    <property type="entry name" value="DNA breaking-rejoining enzymes"/>
    <property type="match status" value="1"/>
</dbReference>
<feature type="region of interest" description="Disordered" evidence="1">
    <location>
        <begin position="81"/>
        <end position="104"/>
    </location>
</feature>
<evidence type="ECO:0000313" key="3">
    <source>
        <dbReference type="Ensembl" id="ENSORLP00000027093.1"/>
    </source>
</evidence>
<dbReference type="SUPFAM" id="SSF47353">
    <property type="entry name" value="Retrovirus capsid dimerization domain-like"/>
    <property type="match status" value="1"/>
</dbReference>
<dbReference type="Pfam" id="PF02023">
    <property type="entry name" value="SCAN"/>
    <property type="match status" value="1"/>
</dbReference>
<reference evidence="3" key="3">
    <citation type="submission" date="2025-09" db="UniProtKB">
        <authorList>
            <consortium name="Ensembl"/>
        </authorList>
    </citation>
    <scope>IDENTIFICATION</scope>
    <source>
        <strain evidence="3">Hd-rR</strain>
    </source>
</reference>
<proteinExistence type="predicted"/>
<evidence type="ECO:0000256" key="1">
    <source>
        <dbReference type="SAM" id="MobiDB-lite"/>
    </source>
</evidence>
<dbReference type="InterPro" id="IPR038269">
    <property type="entry name" value="SCAN_sf"/>
</dbReference>
<evidence type="ECO:0000259" key="2">
    <source>
        <dbReference type="PROSITE" id="PS50804"/>
    </source>
</evidence>
<keyword evidence="4" id="KW-1185">Reference proteome</keyword>
<dbReference type="PROSITE" id="PS50804">
    <property type="entry name" value="SCAN_BOX"/>
    <property type="match status" value="1"/>
</dbReference>
<dbReference type="AlphaFoldDB" id="A0A3B3H799"/>
<name>A0A3B3H799_ORYLA</name>
<feature type="compositionally biased region" description="Basic and acidic residues" evidence="1">
    <location>
        <begin position="81"/>
        <end position="90"/>
    </location>
</feature>
<protein>
    <recommendedName>
        <fullName evidence="2">SCAN box domain-containing protein</fullName>
    </recommendedName>
</protein>
<dbReference type="GeneTree" id="ENSGT00940000176970"/>
<evidence type="ECO:0000313" key="4">
    <source>
        <dbReference type="Proteomes" id="UP000001038"/>
    </source>
</evidence>
<dbReference type="Ensembl" id="ENSORLT00000030320.1">
    <property type="protein sequence ID" value="ENSORLP00000027093.1"/>
    <property type="gene ID" value="ENSORLG00000024193.1"/>
</dbReference>
<dbReference type="InterPro" id="IPR003309">
    <property type="entry name" value="SCAN_dom"/>
</dbReference>
<dbReference type="Proteomes" id="UP000001038">
    <property type="component" value="Chromosome 6"/>
</dbReference>
<reference evidence="3" key="2">
    <citation type="submission" date="2025-08" db="UniProtKB">
        <authorList>
            <consortium name="Ensembl"/>
        </authorList>
    </citation>
    <scope>IDENTIFICATION</scope>
    <source>
        <strain evidence="3">Hd-rR</strain>
    </source>
</reference>
<reference evidence="3 4" key="1">
    <citation type="journal article" date="2007" name="Nature">
        <title>The medaka draft genome and insights into vertebrate genome evolution.</title>
        <authorList>
            <person name="Kasahara M."/>
            <person name="Naruse K."/>
            <person name="Sasaki S."/>
            <person name="Nakatani Y."/>
            <person name="Qu W."/>
            <person name="Ahsan B."/>
            <person name="Yamada T."/>
            <person name="Nagayasu Y."/>
            <person name="Doi K."/>
            <person name="Kasai Y."/>
            <person name="Jindo T."/>
            <person name="Kobayashi D."/>
            <person name="Shimada A."/>
            <person name="Toyoda A."/>
            <person name="Kuroki Y."/>
            <person name="Fujiyama A."/>
            <person name="Sasaki T."/>
            <person name="Shimizu A."/>
            <person name="Asakawa S."/>
            <person name="Shimizu N."/>
            <person name="Hashimoto S."/>
            <person name="Yang J."/>
            <person name="Lee Y."/>
            <person name="Matsushima K."/>
            <person name="Sugano S."/>
            <person name="Sakaizumi M."/>
            <person name="Narita T."/>
            <person name="Ohishi K."/>
            <person name="Haga S."/>
            <person name="Ohta F."/>
            <person name="Nomoto H."/>
            <person name="Nogata K."/>
            <person name="Morishita T."/>
            <person name="Endo T."/>
            <person name="Shin-I T."/>
            <person name="Takeda H."/>
            <person name="Morishita S."/>
            <person name="Kohara Y."/>
        </authorList>
    </citation>
    <scope>NUCLEOTIDE SEQUENCE [LARGE SCALE GENOMIC DNA]</scope>
    <source>
        <strain evidence="3 4">Hd-rR</strain>
    </source>
</reference>
<accession>A0A3B3H799</accession>
<dbReference type="InParanoid" id="A0A3B3H799"/>